<dbReference type="GO" id="GO:0004252">
    <property type="term" value="F:serine-type endopeptidase activity"/>
    <property type="evidence" value="ECO:0007669"/>
    <property type="project" value="UniProtKB-EC"/>
</dbReference>
<evidence type="ECO:0000313" key="16">
    <source>
        <dbReference type="EMBL" id="MDV5088940.1"/>
    </source>
</evidence>
<dbReference type="Proteomes" id="UP001272515">
    <property type="component" value="Unassembled WGS sequence"/>
</dbReference>
<keyword evidence="10 12" id="KW-0234">DNA repair</keyword>
<evidence type="ECO:0000256" key="3">
    <source>
        <dbReference type="ARBA" id="ARBA00022705"/>
    </source>
</evidence>
<evidence type="ECO:0000256" key="7">
    <source>
        <dbReference type="ARBA" id="ARBA00023015"/>
    </source>
</evidence>
<dbReference type="PANTHER" id="PTHR33516">
    <property type="entry name" value="LEXA REPRESSOR"/>
    <property type="match status" value="1"/>
</dbReference>
<dbReference type="InterPro" id="IPR036286">
    <property type="entry name" value="LexA/Signal_pep-like_sf"/>
</dbReference>
<evidence type="ECO:0000256" key="4">
    <source>
        <dbReference type="ARBA" id="ARBA00022763"/>
    </source>
</evidence>
<keyword evidence="8 12" id="KW-0238">DNA-binding</keyword>
<dbReference type="PRINTS" id="PR00726">
    <property type="entry name" value="LEXASERPTASE"/>
</dbReference>
<dbReference type="Pfam" id="PF01726">
    <property type="entry name" value="LexA_DNA_bind"/>
    <property type="match status" value="1"/>
</dbReference>
<evidence type="ECO:0000259" key="15">
    <source>
        <dbReference type="Pfam" id="PF01726"/>
    </source>
</evidence>
<evidence type="ECO:0000256" key="12">
    <source>
        <dbReference type="HAMAP-Rule" id="MF_00015"/>
    </source>
</evidence>
<dbReference type="CDD" id="cd06529">
    <property type="entry name" value="S24_LexA-like"/>
    <property type="match status" value="1"/>
</dbReference>
<dbReference type="SUPFAM" id="SSF51306">
    <property type="entry name" value="LexA/Signal peptidase"/>
    <property type="match status" value="1"/>
</dbReference>
<evidence type="ECO:0000256" key="13">
    <source>
        <dbReference type="RuleBase" id="RU003991"/>
    </source>
</evidence>
<dbReference type="InterPro" id="IPR036390">
    <property type="entry name" value="WH_DNA-bd_sf"/>
</dbReference>
<organism evidence="16 17">
    <name type="scientific">Veillonella absiana</name>
    <dbReference type="NCBI Taxonomy" id="3079305"/>
    <lineage>
        <taxon>Bacteria</taxon>
        <taxon>Bacillati</taxon>
        <taxon>Bacillota</taxon>
        <taxon>Negativicutes</taxon>
        <taxon>Veillonellales</taxon>
        <taxon>Veillonellaceae</taxon>
        <taxon>Veillonella</taxon>
    </lineage>
</organism>
<feature type="domain" description="LexA repressor DNA-binding" evidence="15">
    <location>
        <begin position="8"/>
        <end position="68"/>
    </location>
</feature>
<dbReference type="Gene3D" id="1.10.10.10">
    <property type="entry name" value="Winged helix-like DNA-binding domain superfamily/Winged helix DNA-binding domain"/>
    <property type="match status" value="1"/>
</dbReference>
<evidence type="ECO:0000256" key="8">
    <source>
        <dbReference type="ARBA" id="ARBA00023125"/>
    </source>
</evidence>
<name>A0ABU3ZAJ3_9FIRM</name>
<dbReference type="InterPro" id="IPR006197">
    <property type="entry name" value="Peptidase_S24_LexA"/>
</dbReference>
<dbReference type="NCBIfam" id="TIGR00498">
    <property type="entry name" value="lexA"/>
    <property type="match status" value="1"/>
</dbReference>
<dbReference type="EMBL" id="JAWJZB010000010">
    <property type="protein sequence ID" value="MDV5088940.1"/>
    <property type="molecule type" value="Genomic_DNA"/>
</dbReference>
<dbReference type="CDD" id="cd00090">
    <property type="entry name" value="HTH_ARSR"/>
    <property type="match status" value="1"/>
</dbReference>
<keyword evidence="4 12" id="KW-0227">DNA damage</keyword>
<dbReference type="RefSeq" id="WP_317330309.1">
    <property type="nucleotide sequence ID" value="NZ_JAWJZA010000013.1"/>
</dbReference>
<keyword evidence="2 12" id="KW-0678">Repressor</keyword>
<keyword evidence="7 12" id="KW-0805">Transcription regulation</keyword>
<evidence type="ECO:0000256" key="10">
    <source>
        <dbReference type="ARBA" id="ARBA00023204"/>
    </source>
</evidence>
<dbReference type="Pfam" id="PF00717">
    <property type="entry name" value="Peptidase_S24"/>
    <property type="match status" value="1"/>
</dbReference>
<evidence type="ECO:0000256" key="9">
    <source>
        <dbReference type="ARBA" id="ARBA00023163"/>
    </source>
</evidence>
<gene>
    <name evidence="12 16" type="primary">lexA</name>
    <name evidence="16" type="ORF">RVY80_08895</name>
</gene>
<comment type="subunit">
    <text evidence="12">Homodimer.</text>
</comment>
<dbReference type="InterPro" id="IPR039418">
    <property type="entry name" value="LexA-like"/>
</dbReference>
<dbReference type="InterPro" id="IPR015927">
    <property type="entry name" value="Peptidase_S24_S26A/B/C"/>
</dbReference>
<dbReference type="InterPro" id="IPR036388">
    <property type="entry name" value="WH-like_DNA-bd_sf"/>
</dbReference>
<protein>
    <recommendedName>
        <fullName evidence="12">LexA repressor</fullName>
        <ecNumber evidence="12">3.4.21.88</ecNumber>
    </recommendedName>
</protein>
<dbReference type="EC" id="3.4.21.88" evidence="12"/>
<dbReference type="InterPro" id="IPR006200">
    <property type="entry name" value="LexA"/>
</dbReference>
<feature type="DNA-binding region" description="H-T-H motif" evidence="12">
    <location>
        <begin position="32"/>
        <end position="52"/>
    </location>
</feature>
<dbReference type="InterPro" id="IPR011991">
    <property type="entry name" value="ArsR-like_HTH"/>
</dbReference>
<keyword evidence="11 12" id="KW-0742">SOS response</keyword>
<accession>A0ABU3ZAJ3</accession>
<evidence type="ECO:0000256" key="11">
    <source>
        <dbReference type="ARBA" id="ARBA00023236"/>
    </source>
</evidence>
<keyword evidence="17" id="KW-1185">Reference proteome</keyword>
<feature type="site" description="Cleavage; by autolysis" evidence="12">
    <location>
        <begin position="125"/>
        <end position="126"/>
    </location>
</feature>
<dbReference type="InterPro" id="IPR006199">
    <property type="entry name" value="LexA_DNA-bd_dom"/>
</dbReference>
<keyword evidence="3 12" id="KW-0235">DNA replication</keyword>
<dbReference type="InterPro" id="IPR050077">
    <property type="entry name" value="LexA_repressor"/>
</dbReference>
<evidence type="ECO:0000256" key="2">
    <source>
        <dbReference type="ARBA" id="ARBA00022491"/>
    </source>
</evidence>
<keyword evidence="9 12" id="KW-0804">Transcription</keyword>
<comment type="similarity">
    <text evidence="1 12 13">Belongs to the peptidase S24 family.</text>
</comment>
<sequence>MRRPATDINSKQMRILLYIRDSLYNDYHCPTVREICDYMRLSSTSTVQSHLNTLEKFGYIKRAKNKNRSITLVEDKLSTLVIEGFHQKSAAPSSVSHTSTDTFSDEVEITDVVLRRVPLLGQVQAGMPVFATENIEEVLTLPIQLVGNFDCFALRVRGESMINIGFYEDDLLIVRQQNTANNGDIVVARVNDDEATVKRFFREADHIRLQPENDNFEPIITKNCEIAGLVIGLIRDRI</sequence>
<proteinExistence type="inferred from homology"/>
<feature type="active site" description="For autocatalytic cleavage activity" evidence="12">
    <location>
        <position position="198"/>
    </location>
</feature>
<dbReference type="PANTHER" id="PTHR33516:SF2">
    <property type="entry name" value="LEXA REPRESSOR-RELATED"/>
    <property type="match status" value="1"/>
</dbReference>
<evidence type="ECO:0000256" key="1">
    <source>
        <dbReference type="ARBA" id="ARBA00007484"/>
    </source>
</evidence>
<feature type="domain" description="Peptidase S24/S26A/S26B/S26C" evidence="14">
    <location>
        <begin position="118"/>
        <end position="231"/>
    </location>
</feature>
<evidence type="ECO:0000259" key="14">
    <source>
        <dbReference type="Pfam" id="PF00717"/>
    </source>
</evidence>
<feature type="active site" description="For autocatalytic cleavage activity" evidence="12">
    <location>
        <position position="160"/>
    </location>
</feature>
<dbReference type="HAMAP" id="MF_00015">
    <property type="entry name" value="LexA"/>
    <property type="match status" value="1"/>
</dbReference>
<dbReference type="Gene3D" id="2.10.109.10">
    <property type="entry name" value="Umud Fragment, subunit A"/>
    <property type="match status" value="1"/>
</dbReference>
<comment type="function">
    <text evidence="12">Represses a number of genes involved in the response to DNA damage (SOS response), including recA and lexA. In the presence of single-stranded DNA, RecA interacts with LexA causing an autocatalytic cleavage which disrupts the DNA-binding part of LexA, leading to derepression of the SOS regulon and eventually DNA repair.</text>
</comment>
<keyword evidence="5 12" id="KW-0378">Hydrolase</keyword>
<comment type="catalytic activity">
    <reaction evidence="12">
        <text>Hydrolysis of Ala-|-Gly bond in repressor LexA.</text>
        <dbReference type="EC" id="3.4.21.88"/>
    </reaction>
</comment>
<evidence type="ECO:0000313" key="17">
    <source>
        <dbReference type="Proteomes" id="UP001272515"/>
    </source>
</evidence>
<keyword evidence="6 12" id="KW-0068">Autocatalytic cleavage</keyword>
<reference evidence="16 17" key="1">
    <citation type="submission" date="2023-10" db="EMBL/GenBank/DDBJ databases">
        <title>Veillonella sp. nov., isolated from a pig farm feces dump.</title>
        <authorList>
            <person name="Chang Y.-H."/>
        </authorList>
    </citation>
    <scope>NUCLEOTIDE SEQUENCE [LARGE SCALE GENOMIC DNA]</scope>
    <source>
        <strain evidence="16 17">YH-vei2233</strain>
    </source>
</reference>
<dbReference type="SUPFAM" id="SSF46785">
    <property type="entry name" value="Winged helix' DNA-binding domain"/>
    <property type="match status" value="1"/>
</dbReference>
<comment type="caution">
    <text evidence="16">The sequence shown here is derived from an EMBL/GenBank/DDBJ whole genome shotgun (WGS) entry which is preliminary data.</text>
</comment>
<evidence type="ECO:0000256" key="6">
    <source>
        <dbReference type="ARBA" id="ARBA00022813"/>
    </source>
</evidence>
<evidence type="ECO:0000256" key="5">
    <source>
        <dbReference type="ARBA" id="ARBA00022801"/>
    </source>
</evidence>